<evidence type="ECO:0000256" key="1">
    <source>
        <dbReference type="SAM" id="Phobius"/>
    </source>
</evidence>
<accession>A0A4P6UTT6</accession>
<gene>
    <name evidence="2" type="ORF">DKZ56_13410</name>
</gene>
<dbReference type="RefSeq" id="WP_208650444.1">
    <property type="nucleotide sequence ID" value="NZ_CP036528.1"/>
</dbReference>
<feature type="transmembrane region" description="Helical" evidence="1">
    <location>
        <begin position="42"/>
        <end position="60"/>
    </location>
</feature>
<name>A0A4P6UTT6_9BACL</name>
<organism evidence="2 3">
    <name type="scientific">Ureibacillus thermophilus</name>
    <dbReference type="NCBI Taxonomy" id="367743"/>
    <lineage>
        <taxon>Bacteria</taxon>
        <taxon>Bacillati</taxon>
        <taxon>Bacillota</taxon>
        <taxon>Bacilli</taxon>
        <taxon>Bacillales</taxon>
        <taxon>Caryophanaceae</taxon>
        <taxon>Ureibacillus</taxon>
    </lineage>
</organism>
<dbReference type="EMBL" id="CP036528">
    <property type="protein sequence ID" value="QBK26759.1"/>
    <property type="molecule type" value="Genomic_DNA"/>
</dbReference>
<dbReference type="AlphaFoldDB" id="A0A4P6UTT6"/>
<proteinExistence type="predicted"/>
<dbReference type="KEGG" id="uth:DKZ56_13410"/>
<keyword evidence="1" id="KW-0812">Transmembrane</keyword>
<reference evidence="2 3" key="1">
    <citation type="submission" date="2019-02" db="EMBL/GenBank/DDBJ databases">
        <title>Ureibacillus thermophilus.</title>
        <authorList>
            <person name="Sunny J.S."/>
            <person name="Natarajan A."/>
            <person name="Saleena L.M."/>
        </authorList>
    </citation>
    <scope>NUCLEOTIDE SEQUENCE [LARGE SCALE GENOMIC DNA]</scope>
    <source>
        <strain evidence="2 3">LM102</strain>
    </source>
</reference>
<sequence>MEQRVSNLEKDMTDVKTRLAVAEAGLKDMKEDMQSIKNNTTWILRIIIGAIITGLLGLLLTNGGM</sequence>
<evidence type="ECO:0000313" key="2">
    <source>
        <dbReference type="EMBL" id="QBK26759.1"/>
    </source>
</evidence>
<keyword evidence="1" id="KW-1133">Transmembrane helix</keyword>
<dbReference type="Proteomes" id="UP000291151">
    <property type="component" value="Chromosome"/>
</dbReference>
<dbReference type="InterPro" id="IPR019715">
    <property type="entry name" value="Haemolysin_XhlA"/>
</dbReference>
<dbReference type="Pfam" id="PF10779">
    <property type="entry name" value="XhlA"/>
    <property type="match status" value="1"/>
</dbReference>
<keyword evidence="3" id="KW-1185">Reference proteome</keyword>
<evidence type="ECO:0000313" key="3">
    <source>
        <dbReference type="Proteomes" id="UP000291151"/>
    </source>
</evidence>
<protein>
    <submittedName>
        <fullName evidence="2">Hemolysin activation protein</fullName>
    </submittedName>
</protein>
<keyword evidence="1" id="KW-0472">Membrane</keyword>